<dbReference type="Gene3D" id="4.10.1000.10">
    <property type="entry name" value="Zinc finger, CCCH-type"/>
    <property type="match status" value="1"/>
</dbReference>
<dbReference type="ExpressionAtlas" id="F6GWB3">
    <property type="expression patterns" value="baseline and differential"/>
</dbReference>
<evidence type="ECO:0000259" key="10">
    <source>
        <dbReference type="PROSITE" id="PS50103"/>
    </source>
</evidence>
<protein>
    <recommendedName>
        <fullName evidence="13">Zinc finger CCCH domain-containing protein 53</fullName>
    </recommendedName>
</protein>
<feature type="region of interest" description="Disordered" evidence="8">
    <location>
        <begin position="519"/>
        <end position="610"/>
    </location>
</feature>
<dbReference type="InterPro" id="IPR036855">
    <property type="entry name" value="Znf_CCCH_sf"/>
</dbReference>
<keyword evidence="5" id="KW-0238">DNA-binding</keyword>
<dbReference type="CDD" id="cd12458">
    <property type="entry name" value="RRM_AtC3H46_like"/>
    <property type="match status" value="1"/>
</dbReference>
<evidence type="ECO:0000256" key="3">
    <source>
        <dbReference type="ARBA" id="ARBA00022833"/>
    </source>
</evidence>
<evidence type="ECO:0000256" key="6">
    <source>
        <dbReference type="PROSITE-ProRule" id="PRU00176"/>
    </source>
</evidence>
<evidence type="ECO:0000259" key="9">
    <source>
        <dbReference type="PROSITE" id="PS50102"/>
    </source>
</evidence>
<dbReference type="InParanoid" id="F6GWB3"/>
<dbReference type="SUPFAM" id="SSF54928">
    <property type="entry name" value="RNA-binding domain, RBD"/>
    <property type="match status" value="1"/>
</dbReference>
<dbReference type="Pfam" id="PF00076">
    <property type="entry name" value="RRM_1"/>
    <property type="match status" value="1"/>
</dbReference>
<accession>F6GWB3</accession>
<dbReference type="InterPro" id="IPR035979">
    <property type="entry name" value="RBD_domain_sf"/>
</dbReference>
<keyword evidence="4 6" id="KW-0694">RNA-binding</keyword>
<feature type="compositionally biased region" description="Basic and acidic residues" evidence="8">
    <location>
        <begin position="428"/>
        <end position="437"/>
    </location>
</feature>
<feature type="domain" description="RRM" evidence="9">
    <location>
        <begin position="353"/>
        <end position="429"/>
    </location>
</feature>
<dbReference type="Pfam" id="PF00642">
    <property type="entry name" value="zf-CCCH"/>
    <property type="match status" value="1"/>
</dbReference>
<keyword evidence="12" id="KW-1185">Reference proteome</keyword>
<dbReference type="Proteomes" id="UP000009183">
    <property type="component" value="Chromosome 6"/>
</dbReference>
<dbReference type="AlphaFoldDB" id="F6GWB3"/>
<dbReference type="EMBL" id="FN594957">
    <property type="protein sequence ID" value="CCB44248.1"/>
    <property type="molecule type" value="Genomic_DNA"/>
</dbReference>
<feature type="domain" description="C3H1-type" evidence="10">
    <location>
        <begin position="222"/>
        <end position="249"/>
    </location>
</feature>
<dbReference type="FunFam" id="3.30.70.330:FF:000678">
    <property type="entry name" value="zinc finger CCCH domain-containing protein 53-like isoform X2"/>
    <property type="match status" value="1"/>
</dbReference>
<dbReference type="PROSITE" id="PS50102">
    <property type="entry name" value="RRM"/>
    <property type="match status" value="1"/>
</dbReference>
<name>F6GWB3_VITVI</name>
<keyword evidence="2 7" id="KW-0863">Zinc-finger</keyword>
<evidence type="ECO:0000313" key="11">
    <source>
        <dbReference type="EMBL" id="CCB44248.1"/>
    </source>
</evidence>
<evidence type="ECO:0000256" key="5">
    <source>
        <dbReference type="ARBA" id="ARBA00023125"/>
    </source>
</evidence>
<gene>
    <name evidence="11" type="ordered locus">VIT_06s0061g00150</name>
</gene>
<evidence type="ECO:0000256" key="8">
    <source>
        <dbReference type="SAM" id="MobiDB-lite"/>
    </source>
</evidence>
<dbReference type="PANTHER" id="PTHR24009:SF11">
    <property type="entry name" value="ZINC FINGER CCCH DOMAIN-CONTAINING PROTEIN 53-LIKE"/>
    <property type="match status" value="1"/>
</dbReference>
<dbReference type="PaxDb" id="29760-VIT_06s0061g00150.t01"/>
<dbReference type="eggNOG" id="ENOG502QSSE">
    <property type="taxonomic scope" value="Eukaryota"/>
</dbReference>
<evidence type="ECO:0000313" key="12">
    <source>
        <dbReference type="Proteomes" id="UP000009183"/>
    </source>
</evidence>
<evidence type="ECO:0000256" key="4">
    <source>
        <dbReference type="ARBA" id="ARBA00022884"/>
    </source>
</evidence>
<dbReference type="PROSITE" id="PS50103">
    <property type="entry name" value="ZF_C3H1"/>
    <property type="match status" value="1"/>
</dbReference>
<dbReference type="SMART" id="SM00360">
    <property type="entry name" value="RRM"/>
    <property type="match status" value="1"/>
</dbReference>
<dbReference type="InterPro" id="IPR034365">
    <property type="entry name" value="AtC3H46-like_RRM"/>
</dbReference>
<keyword evidence="3 7" id="KW-0862">Zinc</keyword>
<dbReference type="SMART" id="SM00356">
    <property type="entry name" value="ZnF_C3H1"/>
    <property type="match status" value="1"/>
</dbReference>
<dbReference type="InterPro" id="IPR056276">
    <property type="entry name" value="AtC3H46-like_PABC-like"/>
</dbReference>
<dbReference type="InterPro" id="IPR012677">
    <property type="entry name" value="Nucleotide-bd_a/b_plait_sf"/>
</dbReference>
<organism evidence="11 12">
    <name type="scientific">Vitis vinifera</name>
    <name type="common">Grape</name>
    <dbReference type="NCBI Taxonomy" id="29760"/>
    <lineage>
        <taxon>Eukaryota</taxon>
        <taxon>Viridiplantae</taxon>
        <taxon>Streptophyta</taxon>
        <taxon>Embryophyta</taxon>
        <taxon>Tracheophyta</taxon>
        <taxon>Spermatophyta</taxon>
        <taxon>Magnoliopsida</taxon>
        <taxon>eudicotyledons</taxon>
        <taxon>Gunneridae</taxon>
        <taxon>Pentapetalae</taxon>
        <taxon>rosids</taxon>
        <taxon>Vitales</taxon>
        <taxon>Vitaceae</taxon>
        <taxon>Viteae</taxon>
        <taxon>Vitis</taxon>
    </lineage>
</organism>
<feature type="compositionally biased region" description="Low complexity" evidence="8">
    <location>
        <begin position="566"/>
        <end position="579"/>
    </location>
</feature>
<reference evidence="12" key="1">
    <citation type="journal article" date="2007" name="Nature">
        <title>The grapevine genome sequence suggests ancestral hexaploidization in major angiosperm phyla.</title>
        <authorList>
            <consortium name="The French-Italian Public Consortium for Grapevine Genome Characterization."/>
            <person name="Jaillon O."/>
            <person name="Aury J.-M."/>
            <person name="Noel B."/>
            <person name="Policriti A."/>
            <person name="Clepet C."/>
            <person name="Casagrande A."/>
            <person name="Choisne N."/>
            <person name="Aubourg S."/>
            <person name="Vitulo N."/>
            <person name="Jubin C."/>
            <person name="Vezzi A."/>
            <person name="Legeai F."/>
            <person name="Hugueney P."/>
            <person name="Dasilva C."/>
            <person name="Horner D."/>
            <person name="Mica E."/>
            <person name="Jublot D."/>
            <person name="Poulain J."/>
            <person name="Bruyere C."/>
            <person name="Billault A."/>
            <person name="Segurens B."/>
            <person name="Gouyvenoux M."/>
            <person name="Ugarte E."/>
            <person name="Cattonaro F."/>
            <person name="Anthouard V."/>
            <person name="Vico V."/>
            <person name="Del Fabbro C."/>
            <person name="Alaux M."/>
            <person name="Di Gaspero G."/>
            <person name="Dumas V."/>
            <person name="Felice N."/>
            <person name="Paillard S."/>
            <person name="Juman I."/>
            <person name="Moroldo M."/>
            <person name="Scalabrin S."/>
            <person name="Canaguier A."/>
            <person name="Le Clainche I."/>
            <person name="Malacrida G."/>
            <person name="Durand E."/>
            <person name="Pesole G."/>
            <person name="Laucou V."/>
            <person name="Chatelet P."/>
            <person name="Merdinoglu D."/>
            <person name="Delledonne M."/>
            <person name="Pezzotti M."/>
            <person name="Lecharny A."/>
            <person name="Scarpelli C."/>
            <person name="Artiguenave F."/>
            <person name="Pe M.E."/>
            <person name="Valle G."/>
            <person name="Morgante M."/>
            <person name="Caboche M."/>
            <person name="Adam-Blondon A.-F."/>
            <person name="Weissenbach J."/>
            <person name="Quetier F."/>
            <person name="Wincker P."/>
        </authorList>
    </citation>
    <scope>NUCLEOTIDE SEQUENCE [LARGE SCALE GENOMIC DNA]</scope>
    <source>
        <strain evidence="12">cv. Pinot noir / PN40024</strain>
    </source>
</reference>
<proteinExistence type="predicted"/>
<dbReference type="GO" id="GO:0008270">
    <property type="term" value="F:zinc ion binding"/>
    <property type="evidence" value="ECO:0007669"/>
    <property type="project" value="UniProtKB-KW"/>
</dbReference>
<feature type="region of interest" description="Disordered" evidence="8">
    <location>
        <begin position="428"/>
        <end position="470"/>
    </location>
</feature>
<dbReference type="Gene3D" id="3.30.70.330">
    <property type="match status" value="1"/>
</dbReference>
<feature type="compositionally biased region" description="Low complexity" evidence="8">
    <location>
        <begin position="588"/>
        <end position="609"/>
    </location>
</feature>
<dbReference type="PANTHER" id="PTHR24009">
    <property type="entry name" value="RNA-BINDING (RRM/RBD/RNP MOTIFS)"/>
    <property type="match status" value="1"/>
</dbReference>
<dbReference type="HOGENOM" id="CLU_028778_0_0_1"/>
<dbReference type="InterPro" id="IPR000504">
    <property type="entry name" value="RRM_dom"/>
</dbReference>
<feature type="compositionally biased region" description="Low complexity" evidence="8">
    <location>
        <begin position="439"/>
        <end position="449"/>
    </location>
</feature>
<dbReference type="InterPro" id="IPR000571">
    <property type="entry name" value="Znf_CCCH"/>
</dbReference>
<evidence type="ECO:0000256" key="7">
    <source>
        <dbReference type="PROSITE-ProRule" id="PRU00723"/>
    </source>
</evidence>
<evidence type="ECO:0000256" key="2">
    <source>
        <dbReference type="ARBA" id="ARBA00022771"/>
    </source>
</evidence>
<feature type="compositionally biased region" description="Polar residues" evidence="8">
    <location>
        <begin position="538"/>
        <end position="560"/>
    </location>
</feature>
<dbReference type="SUPFAM" id="SSF90229">
    <property type="entry name" value="CCCH zinc finger"/>
    <property type="match status" value="1"/>
</dbReference>
<dbReference type="GO" id="GO:0003723">
    <property type="term" value="F:RNA binding"/>
    <property type="evidence" value="ECO:0007669"/>
    <property type="project" value="UniProtKB-UniRule"/>
</dbReference>
<dbReference type="FunCoup" id="F6GWB3">
    <property type="interactions" value="1011"/>
</dbReference>
<evidence type="ECO:0008006" key="13">
    <source>
        <dbReference type="Google" id="ProtNLM"/>
    </source>
</evidence>
<feature type="zinc finger region" description="C3H1-type" evidence="7">
    <location>
        <begin position="222"/>
        <end position="249"/>
    </location>
</feature>
<evidence type="ECO:0000256" key="1">
    <source>
        <dbReference type="ARBA" id="ARBA00022723"/>
    </source>
</evidence>
<feature type="compositionally biased region" description="Basic residues" evidence="8">
    <location>
        <begin position="519"/>
        <end position="528"/>
    </location>
</feature>
<dbReference type="Pfam" id="PF23182">
    <property type="entry name" value="PABC_AtC3H46"/>
    <property type="match status" value="1"/>
</dbReference>
<keyword evidence="1 7" id="KW-0479">Metal-binding</keyword>
<dbReference type="GO" id="GO:0003677">
    <property type="term" value="F:DNA binding"/>
    <property type="evidence" value="ECO:0007669"/>
    <property type="project" value="UniProtKB-KW"/>
</dbReference>
<sequence length="705" mass="77976">MDSYEATRIVFSRIQALDPENASKIMGYILLIQDHGEKEMIRLAFGPETLLHNLILKAKTQLGILSNTPSTPTSPSPFNPISKPTRLPTNNGFNPSSSWPVSGFSDLRSPNSTTAQLSYAAVVNGATNVSDLGTVSSSPASIPYYNNCSSSNNSSVVCNDNVMDDYQLQDHLSFLNDASKPEDLFDPRLELAMSPSFGETQLHRRSYSFNDACYGSDDGASGFGWKPCLYFARGFCKNGNTCKFLHGGFADSVEASSAASAAIVGSPGKLDGFEQEMLRSQQQRLAVASQLMAGLNFPYNKCMNFFMQQNETQRSAAAALMMGEELHKFGRCRPERNDFSGMGLGGAVNPGSRQIYLTFPADSTFREEDVSNYFSIFGPVQDVRIPYQQKRMFGFVTFVYPETVKLILAKGNPHFVCDSRVLVKPYKEKGKVPEKKQQHQQQQQQQQQQLERGEYSTCSSPSGIDPREPYDLHLGARMFYNTQEMLLRRKLEEQADLQQAIELQGRRLMNLQLLDLKNHQHQHQHHLHNLSGGAPVASPSQSSIHNNQSLGLPSDGNNQEVPEENSSSPAATTSPTAAADKPLRQEVNISCNSNSGNDSGNNSTEESSNPADFDLHERYAWSTSSLIASLPLLRNQLATALFSPQLQPLLMKAPQFQLHLLLTTTRCYPEPLLTWPLLNHVSSKCQGDKGDCGQQWRDVTVLGSE</sequence>